<evidence type="ECO:0000256" key="1">
    <source>
        <dbReference type="ARBA" id="ARBA00001947"/>
    </source>
</evidence>
<accession>A0A1H0P977</accession>
<dbReference type="OrthoDB" id="9801445at2"/>
<sequence>MTDAARISSPDFGAALTAGAVPVLPFGALEQHGPHLPLATDTIMADGLARRITEEIGGILLPPLPYGQTSDNAGFAGTMTLAFDTVRAIAKDIATALKQQGARGFVIVNGDFGNQAPLRQAAREISEHLDLPILVVNYPGMAEIAADLCTTEPAGLGLYHAEEFETSLVLHLQPQDVRMERAVAEYPDYPATFPAVLTGLEKLSRSGVFGDPRPATADLGRRLLDRLTTEAVALVNAFLATLPG</sequence>
<evidence type="ECO:0000256" key="3">
    <source>
        <dbReference type="ARBA" id="ARBA00022801"/>
    </source>
</evidence>
<dbReference type="GO" id="GO:0009231">
    <property type="term" value="P:riboflavin biosynthetic process"/>
    <property type="evidence" value="ECO:0007669"/>
    <property type="project" value="TreeGrafter"/>
</dbReference>
<dbReference type="EMBL" id="LT629710">
    <property type="protein sequence ID" value="SDP01521.1"/>
    <property type="molecule type" value="Genomic_DNA"/>
</dbReference>
<dbReference type="SUPFAM" id="SSF102215">
    <property type="entry name" value="Creatininase"/>
    <property type="match status" value="1"/>
</dbReference>
<evidence type="ECO:0000256" key="5">
    <source>
        <dbReference type="ARBA" id="ARBA00024029"/>
    </source>
</evidence>
<dbReference type="PANTHER" id="PTHR35005">
    <property type="entry name" value="3-DEHYDRO-SCYLLO-INOSOSE HYDROLASE"/>
    <property type="match status" value="1"/>
</dbReference>
<dbReference type="AlphaFoldDB" id="A0A1H0P977"/>
<proteinExistence type="inferred from homology"/>
<comment type="similarity">
    <text evidence="5">Belongs to the creatininase superfamily.</text>
</comment>
<dbReference type="GO" id="GO:0046872">
    <property type="term" value="F:metal ion binding"/>
    <property type="evidence" value="ECO:0007669"/>
    <property type="project" value="UniProtKB-KW"/>
</dbReference>
<evidence type="ECO:0000256" key="2">
    <source>
        <dbReference type="ARBA" id="ARBA00022723"/>
    </source>
</evidence>
<protein>
    <submittedName>
        <fullName evidence="6">Creatinine amidohydrolase</fullName>
    </submittedName>
</protein>
<evidence type="ECO:0000313" key="6">
    <source>
        <dbReference type="EMBL" id="SDP01521.1"/>
    </source>
</evidence>
<dbReference type="STRING" id="1090615.SAMN04515671_2674"/>
<dbReference type="Gene3D" id="3.40.50.10310">
    <property type="entry name" value="Creatininase"/>
    <property type="match status" value="1"/>
</dbReference>
<dbReference type="GO" id="GO:0016811">
    <property type="term" value="F:hydrolase activity, acting on carbon-nitrogen (but not peptide) bonds, in linear amides"/>
    <property type="evidence" value="ECO:0007669"/>
    <property type="project" value="TreeGrafter"/>
</dbReference>
<dbReference type="RefSeq" id="WP_090476555.1">
    <property type="nucleotide sequence ID" value="NZ_LT629710.1"/>
</dbReference>
<evidence type="ECO:0000256" key="4">
    <source>
        <dbReference type="ARBA" id="ARBA00022833"/>
    </source>
</evidence>
<keyword evidence="7" id="KW-1185">Reference proteome</keyword>
<keyword evidence="4" id="KW-0862">Zinc</keyword>
<organism evidence="6 7">
    <name type="scientific">Nakamurella panacisegetis</name>
    <dbReference type="NCBI Taxonomy" id="1090615"/>
    <lineage>
        <taxon>Bacteria</taxon>
        <taxon>Bacillati</taxon>
        <taxon>Actinomycetota</taxon>
        <taxon>Actinomycetes</taxon>
        <taxon>Nakamurellales</taxon>
        <taxon>Nakamurellaceae</taxon>
        <taxon>Nakamurella</taxon>
    </lineage>
</organism>
<dbReference type="InterPro" id="IPR024087">
    <property type="entry name" value="Creatininase-like_sf"/>
</dbReference>
<dbReference type="Pfam" id="PF02633">
    <property type="entry name" value="Creatininase"/>
    <property type="match status" value="1"/>
</dbReference>
<reference evidence="6 7" key="1">
    <citation type="submission" date="2016-10" db="EMBL/GenBank/DDBJ databases">
        <authorList>
            <person name="de Groot N.N."/>
        </authorList>
    </citation>
    <scope>NUCLEOTIDE SEQUENCE [LARGE SCALE GENOMIC DNA]</scope>
    <source>
        <strain evidence="7">P4-7,KCTC 19426,CECT 7604</strain>
    </source>
</reference>
<keyword evidence="2" id="KW-0479">Metal-binding</keyword>
<dbReference type="PANTHER" id="PTHR35005:SF1">
    <property type="entry name" value="2-AMINO-5-FORMYLAMINO-6-RIBOSYLAMINOPYRIMIDIN-4(3H)-ONE 5'-MONOPHOSPHATE DEFORMYLASE"/>
    <property type="match status" value="1"/>
</dbReference>
<gene>
    <name evidence="6" type="ORF">SAMN04515671_2674</name>
</gene>
<comment type="cofactor">
    <cofactor evidence="1">
        <name>Zn(2+)</name>
        <dbReference type="ChEBI" id="CHEBI:29105"/>
    </cofactor>
</comment>
<dbReference type="Proteomes" id="UP000198741">
    <property type="component" value="Chromosome I"/>
</dbReference>
<dbReference type="InterPro" id="IPR003785">
    <property type="entry name" value="Creatininase/forma_Hydrolase"/>
</dbReference>
<evidence type="ECO:0000313" key="7">
    <source>
        <dbReference type="Proteomes" id="UP000198741"/>
    </source>
</evidence>
<keyword evidence="3 6" id="KW-0378">Hydrolase</keyword>
<name>A0A1H0P977_9ACTN</name>